<reference evidence="6" key="1">
    <citation type="submission" date="2018-06" db="EMBL/GenBank/DDBJ databases">
        <authorList>
            <person name="Zhirakovskaya E."/>
        </authorList>
    </citation>
    <scope>NUCLEOTIDE SEQUENCE</scope>
</reference>
<dbReference type="InterPro" id="IPR018490">
    <property type="entry name" value="cNMP-bd_dom_sf"/>
</dbReference>
<dbReference type="GO" id="GO:0005829">
    <property type="term" value="C:cytosol"/>
    <property type="evidence" value="ECO:0007669"/>
    <property type="project" value="TreeGrafter"/>
</dbReference>
<gene>
    <name evidence="6" type="ORF">MNBD_GAMMA26-2289</name>
</gene>
<dbReference type="PANTHER" id="PTHR24567">
    <property type="entry name" value="CRP FAMILY TRANSCRIPTIONAL REGULATORY PROTEIN"/>
    <property type="match status" value="1"/>
</dbReference>
<dbReference type="InterPro" id="IPR018488">
    <property type="entry name" value="cNMP-bd_CS"/>
</dbReference>
<evidence type="ECO:0000256" key="2">
    <source>
        <dbReference type="ARBA" id="ARBA00023125"/>
    </source>
</evidence>
<dbReference type="PROSITE" id="PS50042">
    <property type="entry name" value="CNMP_BINDING_3"/>
    <property type="match status" value="1"/>
</dbReference>
<dbReference type="GO" id="GO:0003700">
    <property type="term" value="F:DNA-binding transcription factor activity"/>
    <property type="evidence" value="ECO:0007669"/>
    <property type="project" value="TreeGrafter"/>
</dbReference>
<evidence type="ECO:0000259" key="4">
    <source>
        <dbReference type="PROSITE" id="PS50042"/>
    </source>
</evidence>
<dbReference type="InterPro" id="IPR000595">
    <property type="entry name" value="cNMP-bd_dom"/>
</dbReference>
<dbReference type="InterPro" id="IPR012318">
    <property type="entry name" value="HTH_CRP"/>
</dbReference>
<dbReference type="InterPro" id="IPR014710">
    <property type="entry name" value="RmlC-like_jellyroll"/>
</dbReference>
<dbReference type="SUPFAM" id="SSF46785">
    <property type="entry name" value="Winged helix' DNA-binding domain"/>
    <property type="match status" value="1"/>
</dbReference>
<protein>
    <submittedName>
        <fullName evidence="6">cAMP-binding proteins - catabolite gene activator and regulatory subunit of cAMP-dependent protein kinases</fullName>
    </submittedName>
</protein>
<dbReference type="InterPro" id="IPR036388">
    <property type="entry name" value="WH-like_DNA-bd_sf"/>
</dbReference>
<organism evidence="6">
    <name type="scientific">hydrothermal vent metagenome</name>
    <dbReference type="NCBI Taxonomy" id="652676"/>
    <lineage>
        <taxon>unclassified sequences</taxon>
        <taxon>metagenomes</taxon>
        <taxon>ecological metagenomes</taxon>
    </lineage>
</organism>
<sequence length="222" mass="24656">MAAVSEKIELLGGIPLFSGLTESELNTLFQHSSIRKYEKNTIVINDGDDDSTLYVIISGRVKVFLKDENGKEVILNHMVAGEYFGELALLEQVKRSASVITVQPCQFIIITSTDFIRCVSTHHEIALRVMRNMSARLRDLSAEVKSLALQDVSGRISRVLLKLAQDRGGRLIITECPSRHNLAKMVGSSRETVTRILKDMEKRGCITISGRTITFGSNFVAD</sequence>
<dbReference type="Gene3D" id="2.60.120.10">
    <property type="entry name" value="Jelly Rolls"/>
    <property type="match status" value="1"/>
</dbReference>
<dbReference type="Pfam" id="PF00027">
    <property type="entry name" value="cNMP_binding"/>
    <property type="match status" value="1"/>
</dbReference>
<name>A0A3B1ASX6_9ZZZZ</name>
<evidence type="ECO:0000256" key="1">
    <source>
        <dbReference type="ARBA" id="ARBA00023015"/>
    </source>
</evidence>
<proteinExistence type="predicted"/>
<dbReference type="SUPFAM" id="SSF51206">
    <property type="entry name" value="cAMP-binding domain-like"/>
    <property type="match status" value="1"/>
</dbReference>
<dbReference type="SMART" id="SM00100">
    <property type="entry name" value="cNMP"/>
    <property type="match status" value="1"/>
</dbReference>
<dbReference type="PANTHER" id="PTHR24567:SF68">
    <property type="entry name" value="DNA-BINDING TRANSCRIPTIONAL DUAL REGULATOR CRP"/>
    <property type="match status" value="1"/>
</dbReference>
<feature type="domain" description="HTH crp-type" evidence="5">
    <location>
        <begin position="150"/>
        <end position="219"/>
    </location>
</feature>
<dbReference type="Pfam" id="PF13545">
    <property type="entry name" value="HTH_Crp_2"/>
    <property type="match status" value="1"/>
</dbReference>
<keyword evidence="1" id="KW-0805">Transcription regulation</keyword>
<dbReference type="Gene3D" id="1.10.10.10">
    <property type="entry name" value="Winged helix-like DNA-binding domain superfamily/Winged helix DNA-binding domain"/>
    <property type="match status" value="1"/>
</dbReference>
<feature type="domain" description="Cyclic nucleotide-binding" evidence="4">
    <location>
        <begin position="16"/>
        <end position="136"/>
    </location>
</feature>
<dbReference type="AlphaFoldDB" id="A0A3B1ASX6"/>
<evidence type="ECO:0000259" key="5">
    <source>
        <dbReference type="PROSITE" id="PS51063"/>
    </source>
</evidence>
<dbReference type="PROSITE" id="PS51063">
    <property type="entry name" value="HTH_CRP_2"/>
    <property type="match status" value="1"/>
</dbReference>
<keyword evidence="3" id="KW-0804">Transcription</keyword>
<dbReference type="PRINTS" id="PR00103">
    <property type="entry name" value="CAMPKINASE"/>
</dbReference>
<accession>A0A3B1ASX6</accession>
<dbReference type="CDD" id="cd00038">
    <property type="entry name" value="CAP_ED"/>
    <property type="match status" value="1"/>
</dbReference>
<dbReference type="InterPro" id="IPR050397">
    <property type="entry name" value="Env_Response_Regulators"/>
</dbReference>
<evidence type="ECO:0000313" key="6">
    <source>
        <dbReference type="EMBL" id="VAX09109.1"/>
    </source>
</evidence>
<dbReference type="SMART" id="SM00419">
    <property type="entry name" value="HTH_CRP"/>
    <property type="match status" value="1"/>
</dbReference>
<dbReference type="EMBL" id="UOFX01000044">
    <property type="protein sequence ID" value="VAX09109.1"/>
    <property type="molecule type" value="Genomic_DNA"/>
</dbReference>
<dbReference type="PROSITE" id="PS00889">
    <property type="entry name" value="CNMP_BINDING_2"/>
    <property type="match status" value="1"/>
</dbReference>
<dbReference type="InterPro" id="IPR036390">
    <property type="entry name" value="WH_DNA-bd_sf"/>
</dbReference>
<dbReference type="GO" id="GO:0003677">
    <property type="term" value="F:DNA binding"/>
    <property type="evidence" value="ECO:0007669"/>
    <property type="project" value="UniProtKB-KW"/>
</dbReference>
<evidence type="ECO:0000256" key="3">
    <source>
        <dbReference type="ARBA" id="ARBA00023163"/>
    </source>
</evidence>
<keyword evidence="2" id="KW-0238">DNA-binding</keyword>